<dbReference type="GO" id="GO:0032259">
    <property type="term" value="P:methylation"/>
    <property type="evidence" value="ECO:0007669"/>
    <property type="project" value="UniProtKB-KW"/>
</dbReference>
<reference evidence="1 2" key="1">
    <citation type="submission" date="2018-08" db="EMBL/GenBank/DDBJ databases">
        <title>Genome sequence of Methylocystis hirsuta CSC1, a methanotroph able to accumulate PHAs.</title>
        <authorList>
            <person name="Bordel S."/>
            <person name="Rodriguez E."/>
            <person name="Gancedo J."/>
            <person name="Munoz R."/>
        </authorList>
    </citation>
    <scope>NUCLEOTIDE SEQUENCE [LARGE SCALE GENOMIC DNA]</scope>
    <source>
        <strain evidence="1 2">CSC1</strain>
    </source>
</reference>
<accession>A0A3M9XN39</accession>
<name>A0A3M9XN39_9HYPH</name>
<dbReference type="EMBL" id="QWDD01000001">
    <property type="protein sequence ID" value="RNJ49414.1"/>
    <property type="molecule type" value="Genomic_DNA"/>
</dbReference>
<dbReference type="AlphaFoldDB" id="A0A3M9XN39"/>
<sequence length="188" mass="21466">MRVNSTHKHSDRGLDPYFSPQCAAESLLKLEPDMPQELWEPAVGAGDIAWPLMEGGKNVFTSDIKDYGFPHTVVQDYLTSAPPPGVKGLITNPPYRKTRQFVTKAIAEVPFVAMLLPLSFLEGVARHNWYSNHKPARVWVSSRRMPMMHRLGWTGKKSTSNKAYAWFVWEIGDESFEVRLFDWKKLTT</sequence>
<evidence type="ECO:0000313" key="1">
    <source>
        <dbReference type="EMBL" id="RNJ49414.1"/>
    </source>
</evidence>
<keyword evidence="1" id="KW-0489">Methyltransferase</keyword>
<keyword evidence="1" id="KW-0808">Transferase</keyword>
<gene>
    <name evidence="1" type="ORF">D1O30_07150</name>
</gene>
<dbReference type="RefSeq" id="WP_123175380.1">
    <property type="nucleotide sequence ID" value="NZ_QWDD01000001.1"/>
</dbReference>
<dbReference type="GO" id="GO:0008168">
    <property type="term" value="F:methyltransferase activity"/>
    <property type="evidence" value="ECO:0007669"/>
    <property type="project" value="UniProtKB-KW"/>
</dbReference>
<comment type="caution">
    <text evidence="1">The sequence shown here is derived from an EMBL/GenBank/DDBJ whole genome shotgun (WGS) entry which is preliminary data.</text>
</comment>
<proteinExistence type="predicted"/>
<dbReference type="Proteomes" id="UP000268623">
    <property type="component" value="Unassembled WGS sequence"/>
</dbReference>
<evidence type="ECO:0000313" key="2">
    <source>
        <dbReference type="Proteomes" id="UP000268623"/>
    </source>
</evidence>
<keyword evidence="2" id="KW-1185">Reference proteome</keyword>
<protein>
    <submittedName>
        <fullName evidence="1">Class I SAM-dependent methyltransferase</fullName>
    </submittedName>
</protein>
<organism evidence="1 2">
    <name type="scientific">Methylocystis hirsuta</name>
    <dbReference type="NCBI Taxonomy" id="369798"/>
    <lineage>
        <taxon>Bacteria</taxon>
        <taxon>Pseudomonadati</taxon>
        <taxon>Pseudomonadota</taxon>
        <taxon>Alphaproteobacteria</taxon>
        <taxon>Hyphomicrobiales</taxon>
        <taxon>Methylocystaceae</taxon>
        <taxon>Methylocystis</taxon>
    </lineage>
</organism>